<dbReference type="EMBL" id="AP014854">
    <property type="protein sequence ID" value="BAR98840.1"/>
    <property type="molecule type" value="Genomic_DNA"/>
</dbReference>
<reference evidence="2" key="1">
    <citation type="journal article" date="2015" name="Genome Announc.">
        <title>Complete Genome Sequence of the Bacteriochlorophyll b-Producing Photosynthetic Bacterium Blastochloris viridis.</title>
        <authorList>
            <person name="Tsukatani Y."/>
            <person name="Hirose Y."/>
            <person name="Harada J."/>
            <person name="Misawa N."/>
            <person name="Mori K."/>
            <person name="Inoue K."/>
            <person name="Tamiaki H."/>
        </authorList>
    </citation>
    <scope>NUCLEOTIDE SEQUENCE [LARGE SCALE GENOMIC DNA]</scope>
    <source>
        <strain evidence="2">DSM 133</strain>
    </source>
</reference>
<proteinExistence type="predicted"/>
<dbReference type="AlphaFoldDB" id="A0A182D043"/>
<gene>
    <name evidence="2" type="ORF">BV133_1247</name>
</gene>
<evidence type="ECO:0000256" key="1">
    <source>
        <dbReference type="SAM" id="MobiDB-lite"/>
    </source>
</evidence>
<name>A0A182D043_BLAVI</name>
<feature type="compositionally biased region" description="Low complexity" evidence="1">
    <location>
        <begin position="13"/>
        <end position="22"/>
    </location>
</feature>
<accession>A0A182D043</accession>
<feature type="region of interest" description="Disordered" evidence="1">
    <location>
        <begin position="1"/>
        <end position="45"/>
    </location>
</feature>
<protein>
    <submittedName>
        <fullName evidence="2">Uncharacterized protein</fullName>
    </submittedName>
</protein>
<organism evidence="2">
    <name type="scientific">Blastochloris viridis</name>
    <name type="common">Rhodopseudomonas viridis</name>
    <dbReference type="NCBI Taxonomy" id="1079"/>
    <lineage>
        <taxon>Bacteria</taxon>
        <taxon>Pseudomonadati</taxon>
        <taxon>Pseudomonadota</taxon>
        <taxon>Alphaproteobacteria</taxon>
        <taxon>Hyphomicrobiales</taxon>
        <taxon>Blastochloridaceae</taxon>
        <taxon>Blastochloris</taxon>
    </lineage>
</organism>
<evidence type="ECO:0000313" key="2">
    <source>
        <dbReference type="EMBL" id="BAR98840.1"/>
    </source>
</evidence>
<sequence length="45" mass="4756">MPRRETGGRRRNAGAARPNPNRDVSPPPTGGGRSVPANFDMPATL</sequence>